<evidence type="ECO:0000313" key="4">
    <source>
        <dbReference type="Proteomes" id="UP000020202"/>
    </source>
</evidence>
<sequence>MNEGLTDSVKQALEQRLKNPLWGFILLAWMWFNWPNLAMLFMSDAPVKFRIDYILSQEYFYLHYMIAPILSGSILAIISPYAQWLLSQAHKWADDRYSANTFKIKERDFQEAIDLSTLKVKADRAEDLAKAKSDADIQEQIERGRREELKTKELESIKNALSDELENLKTSVSLQQAEIDSLSKDKARIQDLIVESLFIMENIFSISDSSSIQKIKKEVEKLYSASEIEISSILNAINAKRELTPQQTMIFFDKLDEKLKKDRLKAGVTSSLDNE</sequence>
<evidence type="ECO:0000256" key="1">
    <source>
        <dbReference type="SAM" id="Coils"/>
    </source>
</evidence>
<name>A0A7H5A4L9_9ENTR</name>
<feature type="coiled-coil region" evidence="1">
    <location>
        <begin position="151"/>
        <end position="185"/>
    </location>
</feature>
<keyword evidence="2" id="KW-0812">Transmembrane</keyword>
<protein>
    <submittedName>
        <fullName evidence="3">Uncharacterized protein</fullName>
    </submittedName>
</protein>
<dbReference type="AlphaFoldDB" id="A0A7H5A4L9"/>
<feature type="transmembrane region" description="Helical" evidence="2">
    <location>
        <begin position="61"/>
        <end position="82"/>
    </location>
</feature>
<dbReference type="EMBL" id="JCNZ01000016">
    <property type="protein sequence ID" value="EWF82166.1"/>
    <property type="molecule type" value="Genomic_DNA"/>
</dbReference>
<evidence type="ECO:0000313" key="3">
    <source>
        <dbReference type="EMBL" id="EWF82166.1"/>
    </source>
</evidence>
<reference evidence="3 4" key="1">
    <citation type="submission" date="2014-01" db="EMBL/GenBank/DDBJ databases">
        <title>The Genome Sequence of Klebsiella oxytoca MGH 27.</title>
        <authorList>
            <consortium name="The Broad Institute Genomics Platform"/>
            <consortium name="The Broad Institute Genome Sequencing Center for Infectious Disease"/>
            <person name="Murphy C."/>
            <person name="Cosimi L."/>
            <person name="Cerqueira G."/>
            <person name="Feldgarden M."/>
            <person name="Earl A."/>
            <person name="Hung D."/>
            <person name="Onderdonk A.B."/>
            <person name="Ferraro M.J."/>
            <person name="Hooper D."/>
            <person name="Dekker J."/>
            <person name="O'Brien T."/>
            <person name="Huang S."/>
            <person name="Quan V."/>
            <person name="Ernst C."/>
            <person name="Delaney M."/>
            <person name="DuBois A."/>
            <person name="Kim D.S."/>
            <person name="Young S.K."/>
            <person name="Zeng Q."/>
            <person name="Gargeya S."/>
            <person name="Fitzgerald M."/>
            <person name="Abouelleil A."/>
            <person name="Alvarado L."/>
            <person name="Berlin A.M."/>
            <person name="Chapman S.B."/>
            <person name="Gainer-Dewar J."/>
            <person name="Goldberg J."/>
            <person name="Gnerre S."/>
            <person name="Griggs A."/>
            <person name="Gujja S."/>
            <person name="Hansen M."/>
            <person name="Howarth C."/>
            <person name="Imamovic A."/>
            <person name="Ireland A."/>
            <person name="Larimer J."/>
            <person name="McCowan C."/>
            <person name="Murphy C."/>
            <person name="Pearson M."/>
            <person name="Poon T.W."/>
            <person name="Priest M."/>
            <person name="Roberts A."/>
            <person name="Saif S."/>
            <person name="Shea T."/>
            <person name="Sykes S."/>
            <person name="Wortman J."/>
            <person name="Nusbaum C."/>
            <person name="Birren B."/>
        </authorList>
    </citation>
    <scope>NUCLEOTIDE SEQUENCE [LARGE SCALE GENOMIC DNA]</scope>
    <source>
        <strain evidence="3 4">MGH 27</strain>
    </source>
</reference>
<feature type="transmembrane region" description="Helical" evidence="2">
    <location>
        <begin position="21"/>
        <end position="41"/>
    </location>
</feature>
<keyword evidence="2" id="KW-0472">Membrane</keyword>
<evidence type="ECO:0000256" key="2">
    <source>
        <dbReference type="SAM" id="Phobius"/>
    </source>
</evidence>
<comment type="caution">
    <text evidence="3">The sequence shown here is derived from an EMBL/GenBank/DDBJ whole genome shotgun (WGS) entry which is preliminary data.</text>
</comment>
<accession>A0A7H5A4L9</accession>
<proteinExistence type="predicted"/>
<gene>
    <name evidence="3" type="ORF">L373_04868</name>
</gene>
<keyword evidence="1" id="KW-0175">Coiled coil</keyword>
<dbReference type="RefSeq" id="WP_004848061.1">
    <property type="nucleotide sequence ID" value="NZ_CABGZJ010000008.1"/>
</dbReference>
<keyword evidence="2" id="KW-1133">Transmembrane helix</keyword>
<organism evidence="3 4">
    <name type="scientific">Klebsiella michiganensis</name>
    <dbReference type="NCBI Taxonomy" id="1134687"/>
    <lineage>
        <taxon>Bacteria</taxon>
        <taxon>Pseudomonadati</taxon>
        <taxon>Pseudomonadota</taxon>
        <taxon>Gammaproteobacteria</taxon>
        <taxon>Enterobacterales</taxon>
        <taxon>Enterobacteriaceae</taxon>
        <taxon>Klebsiella/Raoultella group</taxon>
        <taxon>Klebsiella</taxon>
    </lineage>
</organism>
<dbReference type="Proteomes" id="UP000020202">
    <property type="component" value="Unassembled WGS sequence"/>
</dbReference>